<name>A0A645DQD0_9ZZZZ</name>
<dbReference type="InterPro" id="IPR035919">
    <property type="entry name" value="EAL_sf"/>
</dbReference>
<reference evidence="2" key="1">
    <citation type="submission" date="2019-08" db="EMBL/GenBank/DDBJ databases">
        <authorList>
            <person name="Kucharzyk K."/>
            <person name="Murdoch R.W."/>
            <person name="Higgins S."/>
            <person name="Loffler F."/>
        </authorList>
    </citation>
    <scope>NUCLEOTIDE SEQUENCE</scope>
</reference>
<gene>
    <name evidence="2" type="primary">cdpA_5</name>
    <name evidence="2" type="ORF">SDC9_138605</name>
</gene>
<evidence type="ECO:0000259" key="1">
    <source>
        <dbReference type="PROSITE" id="PS50883"/>
    </source>
</evidence>
<dbReference type="EMBL" id="VSSQ01038524">
    <property type="protein sequence ID" value="MPM91475.1"/>
    <property type="molecule type" value="Genomic_DNA"/>
</dbReference>
<protein>
    <submittedName>
        <fullName evidence="2">Cyclic di-GMP phosphodiesterase CdpA</fullName>
        <ecNumber evidence="2">3.1.4.52</ecNumber>
    </submittedName>
</protein>
<dbReference type="Gene3D" id="3.20.20.450">
    <property type="entry name" value="EAL domain"/>
    <property type="match status" value="1"/>
</dbReference>
<organism evidence="2">
    <name type="scientific">bioreactor metagenome</name>
    <dbReference type="NCBI Taxonomy" id="1076179"/>
    <lineage>
        <taxon>unclassified sequences</taxon>
        <taxon>metagenomes</taxon>
        <taxon>ecological metagenomes</taxon>
    </lineage>
</organism>
<dbReference type="Pfam" id="PF00563">
    <property type="entry name" value="EAL"/>
    <property type="match status" value="1"/>
</dbReference>
<dbReference type="PANTHER" id="PTHR33121">
    <property type="entry name" value="CYCLIC DI-GMP PHOSPHODIESTERASE PDEF"/>
    <property type="match status" value="1"/>
</dbReference>
<dbReference type="SUPFAM" id="SSF141868">
    <property type="entry name" value="EAL domain-like"/>
    <property type="match status" value="1"/>
</dbReference>
<dbReference type="InterPro" id="IPR001633">
    <property type="entry name" value="EAL_dom"/>
</dbReference>
<dbReference type="AlphaFoldDB" id="A0A645DQD0"/>
<dbReference type="CDD" id="cd01948">
    <property type="entry name" value="EAL"/>
    <property type="match status" value="1"/>
</dbReference>
<accession>A0A645DQD0</accession>
<comment type="caution">
    <text evidence="2">The sequence shown here is derived from an EMBL/GenBank/DDBJ whole genome shotgun (WGS) entry which is preliminary data.</text>
</comment>
<proteinExistence type="predicted"/>
<keyword evidence="2" id="KW-0378">Hydrolase</keyword>
<dbReference type="EC" id="3.1.4.52" evidence="2"/>
<sequence>MEVFRRWGSGIAISDFGSGHLNKLMLLSANPDFIKIDMSLVRNIHMDENKATIVKGMVSYAQSMEIKTVAQGIETKEELQALLSYGVDFIQGYFIGMPDYEAKGILRQAKEEICRHGIG</sequence>
<dbReference type="PANTHER" id="PTHR33121:SF76">
    <property type="entry name" value="SIGNALING PROTEIN"/>
    <property type="match status" value="1"/>
</dbReference>
<feature type="domain" description="EAL" evidence="1">
    <location>
        <begin position="1"/>
        <end position="112"/>
    </location>
</feature>
<evidence type="ECO:0000313" key="2">
    <source>
        <dbReference type="EMBL" id="MPM91475.1"/>
    </source>
</evidence>
<dbReference type="GO" id="GO:0071111">
    <property type="term" value="F:cyclic-guanylate-specific phosphodiesterase activity"/>
    <property type="evidence" value="ECO:0007669"/>
    <property type="project" value="UniProtKB-EC"/>
</dbReference>
<dbReference type="PROSITE" id="PS50883">
    <property type="entry name" value="EAL"/>
    <property type="match status" value="1"/>
</dbReference>
<dbReference type="InterPro" id="IPR050706">
    <property type="entry name" value="Cyclic-di-GMP_PDE-like"/>
</dbReference>